<feature type="region of interest" description="Disordered" evidence="1">
    <location>
        <begin position="237"/>
        <end position="263"/>
    </location>
</feature>
<organism evidence="2 3">
    <name type="scientific">Durusdinium trenchii</name>
    <dbReference type="NCBI Taxonomy" id="1381693"/>
    <lineage>
        <taxon>Eukaryota</taxon>
        <taxon>Sar</taxon>
        <taxon>Alveolata</taxon>
        <taxon>Dinophyceae</taxon>
        <taxon>Suessiales</taxon>
        <taxon>Symbiodiniaceae</taxon>
        <taxon>Durusdinium</taxon>
    </lineage>
</organism>
<reference evidence="2 3" key="1">
    <citation type="submission" date="2024-02" db="EMBL/GenBank/DDBJ databases">
        <authorList>
            <person name="Chen Y."/>
            <person name="Shah S."/>
            <person name="Dougan E. K."/>
            <person name="Thang M."/>
            <person name="Chan C."/>
        </authorList>
    </citation>
    <scope>NUCLEOTIDE SEQUENCE [LARGE SCALE GENOMIC DNA]</scope>
</reference>
<evidence type="ECO:0000256" key="1">
    <source>
        <dbReference type="SAM" id="MobiDB-lite"/>
    </source>
</evidence>
<comment type="caution">
    <text evidence="2">The sequence shown here is derived from an EMBL/GenBank/DDBJ whole genome shotgun (WGS) entry which is preliminary data.</text>
</comment>
<gene>
    <name evidence="2" type="ORF">CCMP2556_LOCUS51642</name>
</gene>
<proteinExistence type="predicted"/>
<sequence length="328" mass="36155">MVTAWTEQKKKKHPPPVHHLTSSERGHRSPQYIMADAKAELPVVLLLGDKAHGQRLLEALSDETREGLSGVGVIKNKYYTARVQYQLVPADAPEAVDQIAAAEAVVLLWDVKEPEVWRGIKALFPSHDDAEEDGPDRVQLCLAVETEQGAVELTDEAREWCVDQGFEFLSCPLEDQDLHMLKQRCQQPANRSSLLDEDAENSVLRLREALECHSSWPGLVPAKLTSEPSVAPALAATSEPAVETADPKKSGYTSLPDAPVAPKKAPVGVEKLHDRMQDEDFADVDEFEKFAQEMKEIRALSDHGARRDRACDLALRLAASLGVDSDSD</sequence>
<evidence type="ECO:0000313" key="3">
    <source>
        <dbReference type="Proteomes" id="UP001642484"/>
    </source>
</evidence>
<accession>A0ABP0SFT4</accession>
<dbReference type="EMBL" id="CAXAMN010027528">
    <property type="protein sequence ID" value="CAK9111212.1"/>
    <property type="molecule type" value="Genomic_DNA"/>
</dbReference>
<dbReference type="PANTHER" id="PTHR14659">
    <property type="entry name" value="ALPHA- AND GAMMA-ADAPTIN-BINDING PROTEIN P34"/>
    <property type="match status" value="1"/>
</dbReference>
<evidence type="ECO:0008006" key="4">
    <source>
        <dbReference type="Google" id="ProtNLM"/>
    </source>
</evidence>
<dbReference type="Proteomes" id="UP001642484">
    <property type="component" value="Unassembled WGS sequence"/>
</dbReference>
<name>A0ABP0SFT4_9DINO</name>
<dbReference type="InterPro" id="IPR019341">
    <property type="entry name" value="Alpha/Gamma-adaptin-bd_p34"/>
</dbReference>
<keyword evidence="3" id="KW-1185">Reference proteome</keyword>
<feature type="region of interest" description="Disordered" evidence="1">
    <location>
        <begin position="1"/>
        <end position="28"/>
    </location>
</feature>
<dbReference type="PANTHER" id="PTHR14659:SF1">
    <property type="entry name" value="ALPHA- AND GAMMA-ADAPTIN-BINDING PROTEIN P34"/>
    <property type="match status" value="1"/>
</dbReference>
<protein>
    <recommendedName>
        <fullName evidence="4">Alpha-and gamma-adaptin-binding protein p34</fullName>
    </recommendedName>
</protein>
<evidence type="ECO:0000313" key="2">
    <source>
        <dbReference type="EMBL" id="CAK9111212.1"/>
    </source>
</evidence>